<organism evidence="6 7">
    <name type="scientific">Chitinilyticum piscinae</name>
    <dbReference type="NCBI Taxonomy" id="2866724"/>
    <lineage>
        <taxon>Bacteria</taxon>
        <taxon>Pseudomonadati</taxon>
        <taxon>Pseudomonadota</taxon>
        <taxon>Betaproteobacteria</taxon>
        <taxon>Neisseriales</taxon>
        <taxon>Chitinibacteraceae</taxon>
        <taxon>Chitinilyticum</taxon>
    </lineage>
</organism>
<dbReference type="PANTHER" id="PTHR30579">
    <property type="entry name" value="TRANSCRIPTIONAL REGULATOR"/>
    <property type="match status" value="1"/>
</dbReference>
<keyword evidence="3" id="KW-0238">DNA-binding</keyword>
<dbReference type="NCBIfam" id="TIGR03298">
    <property type="entry name" value="argP"/>
    <property type="match status" value="1"/>
</dbReference>
<dbReference type="GO" id="GO:0003700">
    <property type="term" value="F:DNA-binding transcription factor activity"/>
    <property type="evidence" value="ECO:0007669"/>
    <property type="project" value="InterPro"/>
</dbReference>
<dbReference type="AlphaFoldDB" id="A0A8J7FNR8"/>
<dbReference type="Gene3D" id="1.10.10.10">
    <property type="entry name" value="Winged helix-like DNA-binding domain superfamily/Winged helix DNA-binding domain"/>
    <property type="match status" value="1"/>
</dbReference>
<dbReference type="Gene3D" id="3.40.190.290">
    <property type="match status" value="1"/>
</dbReference>
<name>A0A8J7FNR8_9NEIS</name>
<reference evidence="6 7" key="1">
    <citation type="submission" date="2020-10" db="EMBL/GenBank/DDBJ databases">
        <title>The genome sequence of Chitinilyticum litopenaei 4Y14.</title>
        <authorList>
            <person name="Liu Y."/>
        </authorList>
    </citation>
    <scope>NUCLEOTIDE SEQUENCE [LARGE SCALE GENOMIC DNA]</scope>
    <source>
        <strain evidence="6 7">4Y14</strain>
    </source>
</reference>
<dbReference type="InterPro" id="IPR000847">
    <property type="entry name" value="LysR_HTH_N"/>
</dbReference>
<dbReference type="InterPro" id="IPR017685">
    <property type="entry name" value="ArgP"/>
</dbReference>
<dbReference type="NCBIfam" id="NF002964">
    <property type="entry name" value="PRK03635.1"/>
    <property type="match status" value="1"/>
</dbReference>
<dbReference type="InterPro" id="IPR036390">
    <property type="entry name" value="WH_DNA-bd_sf"/>
</dbReference>
<dbReference type="PANTHER" id="PTHR30579:SF2">
    <property type="entry name" value="HTH-TYPE TRANSCRIPTIONAL REGULATOR ARGP"/>
    <property type="match status" value="1"/>
</dbReference>
<comment type="caution">
    <text evidence="6">The sequence shown here is derived from an EMBL/GenBank/DDBJ whole genome shotgun (WGS) entry which is preliminary data.</text>
</comment>
<accession>A0A8J7FNR8</accession>
<keyword evidence="7" id="KW-1185">Reference proteome</keyword>
<keyword evidence="2" id="KW-0805">Transcription regulation</keyword>
<dbReference type="NCBIfam" id="NF009888">
    <property type="entry name" value="PRK13348.1"/>
    <property type="match status" value="1"/>
</dbReference>
<protein>
    <submittedName>
        <fullName evidence="6">HTH-type transcriptional regulator ArgP</fullName>
    </submittedName>
</protein>
<dbReference type="PROSITE" id="PS50931">
    <property type="entry name" value="HTH_LYSR"/>
    <property type="match status" value="1"/>
</dbReference>
<dbReference type="InterPro" id="IPR005119">
    <property type="entry name" value="LysR_subst-bd"/>
</dbReference>
<evidence type="ECO:0000256" key="2">
    <source>
        <dbReference type="ARBA" id="ARBA00023015"/>
    </source>
</evidence>
<dbReference type="EMBL" id="JADFUA010000004">
    <property type="protein sequence ID" value="MBE9609464.1"/>
    <property type="molecule type" value="Genomic_DNA"/>
</dbReference>
<dbReference type="SUPFAM" id="SSF46785">
    <property type="entry name" value="Winged helix' DNA-binding domain"/>
    <property type="match status" value="1"/>
</dbReference>
<dbReference type="Proteomes" id="UP000604481">
    <property type="component" value="Unassembled WGS sequence"/>
</dbReference>
<evidence type="ECO:0000256" key="4">
    <source>
        <dbReference type="ARBA" id="ARBA00023163"/>
    </source>
</evidence>
<dbReference type="SUPFAM" id="SSF53850">
    <property type="entry name" value="Periplasmic binding protein-like II"/>
    <property type="match status" value="1"/>
</dbReference>
<sequence length="305" mass="33254">MQIDPRHGEAFLAVIDTGSFELAAERLHLTASAVSLRVRALETGLGTPLVVRSRPCRATPAGQKLLQYLRRARLLEEDLLQELAAGPAGWQEVAIAINADTLGTWLLPALADFLADEQVLVDLSVDDQDHTYALLASGQALACVSSEPQAMRGCIAEPLGIMRYRMLASPAYVARWFPAGFTREAAGRAPVLVFNRKDALQADFLRRRFGLTGGYPCHHVPATEPFLHAIELGIGYGMAPDVQALPALAAGRVLDLAPDMPVDVALYWHRWKVQSPTLERLSRRVVNAARAVLLERKDGTALPEV</sequence>
<evidence type="ECO:0000313" key="6">
    <source>
        <dbReference type="EMBL" id="MBE9609464.1"/>
    </source>
</evidence>
<dbReference type="Pfam" id="PF03466">
    <property type="entry name" value="LysR_substrate"/>
    <property type="match status" value="1"/>
</dbReference>
<dbReference type="Pfam" id="PF00126">
    <property type="entry name" value="HTH_1"/>
    <property type="match status" value="1"/>
</dbReference>
<dbReference type="GO" id="GO:0003677">
    <property type="term" value="F:DNA binding"/>
    <property type="evidence" value="ECO:0007669"/>
    <property type="project" value="UniProtKB-KW"/>
</dbReference>
<evidence type="ECO:0000313" key="7">
    <source>
        <dbReference type="Proteomes" id="UP000604481"/>
    </source>
</evidence>
<evidence type="ECO:0000256" key="3">
    <source>
        <dbReference type="ARBA" id="ARBA00023125"/>
    </source>
</evidence>
<evidence type="ECO:0000256" key="1">
    <source>
        <dbReference type="ARBA" id="ARBA00009437"/>
    </source>
</evidence>
<evidence type="ECO:0000259" key="5">
    <source>
        <dbReference type="PROSITE" id="PS50931"/>
    </source>
</evidence>
<feature type="domain" description="HTH lysR-type" evidence="5">
    <location>
        <begin position="3"/>
        <end position="59"/>
    </location>
</feature>
<dbReference type="RefSeq" id="WP_194115987.1">
    <property type="nucleotide sequence ID" value="NZ_JADFUA010000004.1"/>
</dbReference>
<proteinExistence type="inferred from homology"/>
<dbReference type="InterPro" id="IPR036388">
    <property type="entry name" value="WH-like_DNA-bd_sf"/>
</dbReference>
<keyword evidence="4" id="KW-0804">Transcription</keyword>
<comment type="similarity">
    <text evidence="1">Belongs to the LysR transcriptional regulatory family.</text>
</comment>
<gene>
    <name evidence="6" type="primary">argP</name>
    <name evidence="6" type="ORF">INR99_08875</name>
</gene>
<dbReference type="InterPro" id="IPR050176">
    <property type="entry name" value="LTTR"/>
</dbReference>